<dbReference type="SUPFAM" id="SSF46785">
    <property type="entry name" value="Winged helix' DNA-binding domain"/>
    <property type="match status" value="1"/>
</dbReference>
<dbReference type="Proteomes" id="UP000323380">
    <property type="component" value="Unassembled WGS sequence"/>
</dbReference>
<accession>A0A5D0NMU1</accession>
<keyword evidence="4" id="KW-0238">DNA-binding</keyword>
<protein>
    <recommendedName>
        <fullName evidence="1">Lactose phosphotransferase system repressor</fullName>
    </recommendedName>
</protein>
<keyword evidence="3" id="KW-0805">Transcription regulation</keyword>
<organism evidence="8 9">
    <name type="scientific">Actinomadura chibensis</name>
    <dbReference type="NCBI Taxonomy" id="392828"/>
    <lineage>
        <taxon>Bacteria</taxon>
        <taxon>Bacillati</taxon>
        <taxon>Actinomycetota</taxon>
        <taxon>Actinomycetes</taxon>
        <taxon>Streptosporangiales</taxon>
        <taxon>Thermomonosporaceae</taxon>
        <taxon>Actinomadura</taxon>
    </lineage>
</organism>
<dbReference type="Pfam" id="PF08220">
    <property type="entry name" value="HTH_DeoR"/>
    <property type="match status" value="1"/>
</dbReference>
<dbReference type="InterPro" id="IPR018356">
    <property type="entry name" value="Tscrpt_reg_HTH_DeoR_CS"/>
</dbReference>
<name>A0A5D0NMU1_9ACTN</name>
<dbReference type="Pfam" id="PF00455">
    <property type="entry name" value="DeoRC"/>
    <property type="match status" value="1"/>
</dbReference>
<dbReference type="SMART" id="SM00420">
    <property type="entry name" value="HTH_DEOR"/>
    <property type="match status" value="1"/>
</dbReference>
<dbReference type="STRING" id="1220554.GCA_001552135_05715"/>
<evidence type="ECO:0000313" key="8">
    <source>
        <dbReference type="EMBL" id="TYB45588.1"/>
    </source>
</evidence>
<evidence type="ECO:0000256" key="2">
    <source>
        <dbReference type="ARBA" id="ARBA00022491"/>
    </source>
</evidence>
<keyword evidence="2" id="KW-0678">Repressor</keyword>
<dbReference type="InterPro" id="IPR036388">
    <property type="entry name" value="WH-like_DNA-bd_sf"/>
</dbReference>
<dbReference type="GO" id="GO:0003677">
    <property type="term" value="F:DNA binding"/>
    <property type="evidence" value="ECO:0007669"/>
    <property type="project" value="UniProtKB-KW"/>
</dbReference>
<dbReference type="Gene3D" id="1.10.10.10">
    <property type="entry name" value="Winged helix-like DNA-binding domain superfamily/Winged helix DNA-binding domain"/>
    <property type="match status" value="1"/>
</dbReference>
<dbReference type="PROSITE" id="PS51000">
    <property type="entry name" value="HTH_DEOR_2"/>
    <property type="match status" value="1"/>
</dbReference>
<dbReference type="InterPro" id="IPR001034">
    <property type="entry name" value="DeoR_HTH"/>
</dbReference>
<dbReference type="RefSeq" id="WP_067898069.1">
    <property type="nucleotide sequence ID" value="NZ_VSFG01000003.1"/>
</dbReference>
<dbReference type="InterPro" id="IPR037171">
    <property type="entry name" value="NagB/RpiA_transferase-like"/>
</dbReference>
<evidence type="ECO:0000259" key="7">
    <source>
        <dbReference type="PROSITE" id="PS51000"/>
    </source>
</evidence>
<dbReference type="PANTHER" id="PTHR30363">
    <property type="entry name" value="HTH-TYPE TRANSCRIPTIONAL REGULATOR SRLR-RELATED"/>
    <property type="match status" value="1"/>
</dbReference>
<keyword evidence="5" id="KW-0804">Transcription</keyword>
<dbReference type="SMART" id="SM01134">
    <property type="entry name" value="DeoRC"/>
    <property type="match status" value="1"/>
</dbReference>
<sequence>MSGANDATPSRRRADQGLYASQRQQVLLRTVRGTGRVDAAAAAEELNVSTETIRKDLIGLERLGLLRRVHGGAVAVDELSFEPSVSARTEFMDEKRRIARAALDELPQEGTLFFDNGSTTSRLAEVFPSDRELTVFTNSLPIALMLVNRPRLTVHTLGGRVRGRTLAEVDNWAVRALSELRVDVAFLGTNGLSVERGLTTPDGAEAAVKRMMYGAARRRILLADHSKVGHVSMLKYADLSDVDLLITDDGVDDRELKKLRAAGLAVRCV</sequence>
<dbReference type="Gene3D" id="3.40.50.1360">
    <property type="match status" value="1"/>
</dbReference>
<feature type="domain" description="HTH deoR-type" evidence="7">
    <location>
        <begin position="20"/>
        <end position="75"/>
    </location>
</feature>
<dbReference type="InterPro" id="IPR036390">
    <property type="entry name" value="WH_DNA-bd_sf"/>
</dbReference>
<evidence type="ECO:0000256" key="6">
    <source>
        <dbReference type="ARBA" id="ARBA00024937"/>
    </source>
</evidence>
<dbReference type="PANTHER" id="PTHR30363:SF4">
    <property type="entry name" value="GLYCEROL-3-PHOSPHATE REGULON REPRESSOR"/>
    <property type="match status" value="1"/>
</dbReference>
<reference evidence="8 9" key="1">
    <citation type="submission" date="2019-08" db="EMBL/GenBank/DDBJ databases">
        <title>Actinomadura sp. nov. CYP1-5 isolated from mountain soil.</title>
        <authorList>
            <person name="Songsumanus A."/>
            <person name="Kuncharoen N."/>
            <person name="Kudo T."/>
            <person name="Yuki M."/>
            <person name="Igarashi Y."/>
            <person name="Tanasupawat S."/>
        </authorList>
    </citation>
    <scope>NUCLEOTIDE SEQUENCE [LARGE SCALE GENOMIC DNA]</scope>
    <source>
        <strain evidence="8 9">JCM 14158</strain>
    </source>
</reference>
<dbReference type="PROSITE" id="PS00894">
    <property type="entry name" value="HTH_DEOR_1"/>
    <property type="match status" value="1"/>
</dbReference>
<evidence type="ECO:0000256" key="3">
    <source>
        <dbReference type="ARBA" id="ARBA00023015"/>
    </source>
</evidence>
<dbReference type="InterPro" id="IPR050313">
    <property type="entry name" value="Carb_Metab_HTH_regulators"/>
</dbReference>
<gene>
    <name evidence="8" type="ORF">FXF69_19365</name>
</gene>
<comment type="caution">
    <text evidence="8">The sequence shown here is derived from an EMBL/GenBank/DDBJ whole genome shotgun (WGS) entry which is preliminary data.</text>
</comment>
<dbReference type="GO" id="GO:0003700">
    <property type="term" value="F:DNA-binding transcription factor activity"/>
    <property type="evidence" value="ECO:0007669"/>
    <property type="project" value="InterPro"/>
</dbReference>
<dbReference type="AlphaFoldDB" id="A0A5D0NMU1"/>
<comment type="function">
    <text evidence="6">Repressor of the lactose catabolism operon. Galactose-6-phosphate is the inducer.</text>
</comment>
<dbReference type="SUPFAM" id="SSF100950">
    <property type="entry name" value="NagB/RpiA/CoA transferase-like"/>
    <property type="match status" value="1"/>
</dbReference>
<dbReference type="EMBL" id="VSFG01000003">
    <property type="protein sequence ID" value="TYB45588.1"/>
    <property type="molecule type" value="Genomic_DNA"/>
</dbReference>
<dbReference type="InterPro" id="IPR014036">
    <property type="entry name" value="DeoR-like_C"/>
</dbReference>
<keyword evidence="9" id="KW-1185">Reference proteome</keyword>
<dbReference type="PRINTS" id="PR00037">
    <property type="entry name" value="HTHLACR"/>
</dbReference>
<proteinExistence type="predicted"/>
<evidence type="ECO:0000256" key="4">
    <source>
        <dbReference type="ARBA" id="ARBA00023125"/>
    </source>
</evidence>
<evidence type="ECO:0000256" key="1">
    <source>
        <dbReference type="ARBA" id="ARBA00021390"/>
    </source>
</evidence>
<evidence type="ECO:0000313" key="9">
    <source>
        <dbReference type="Proteomes" id="UP000323380"/>
    </source>
</evidence>
<evidence type="ECO:0000256" key="5">
    <source>
        <dbReference type="ARBA" id="ARBA00023163"/>
    </source>
</evidence>